<protein>
    <submittedName>
        <fullName evidence="1">Uncharacterized protein</fullName>
    </submittedName>
</protein>
<organism evidence="1 2">
    <name type="scientific">Corynascus novoguineensis</name>
    <dbReference type="NCBI Taxonomy" id="1126955"/>
    <lineage>
        <taxon>Eukaryota</taxon>
        <taxon>Fungi</taxon>
        <taxon>Dikarya</taxon>
        <taxon>Ascomycota</taxon>
        <taxon>Pezizomycotina</taxon>
        <taxon>Sordariomycetes</taxon>
        <taxon>Sordariomycetidae</taxon>
        <taxon>Sordariales</taxon>
        <taxon>Chaetomiaceae</taxon>
        <taxon>Corynascus</taxon>
    </lineage>
</organism>
<sequence length="190" mass="21800">MAHLRPYMEVNKFQFLYNQIDSGSLEDKVGSIWTELLRRYFYHDEFIVTQHARSADSQNKKADFIIQVVSSPNSTEHVVLVEDEGPFMPERDFAWRDAVGQLTNSMIQARNADKRKLGVTTGERLPHSIYGIVSVGKYSRFYVLHPPNDMLQDLPGTHSKTFHVRDDAQDIMKFFTQLVAATIPYVLSSS</sequence>
<evidence type="ECO:0000313" key="2">
    <source>
        <dbReference type="Proteomes" id="UP001303647"/>
    </source>
</evidence>
<dbReference type="EMBL" id="MU857671">
    <property type="protein sequence ID" value="KAK4246604.1"/>
    <property type="molecule type" value="Genomic_DNA"/>
</dbReference>
<name>A0AAN7HP20_9PEZI</name>
<evidence type="ECO:0000313" key="1">
    <source>
        <dbReference type="EMBL" id="KAK4246604.1"/>
    </source>
</evidence>
<reference evidence="1" key="1">
    <citation type="journal article" date="2023" name="Mol. Phylogenet. Evol.">
        <title>Genome-scale phylogeny and comparative genomics of the fungal order Sordariales.</title>
        <authorList>
            <person name="Hensen N."/>
            <person name="Bonometti L."/>
            <person name="Westerberg I."/>
            <person name="Brannstrom I.O."/>
            <person name="Guillou S."/>
            <person name="Cros-Aarteil S."/>
            <person name="Calhoun S."/>
            <person name="Haridas S."/>
            <person name="Kuo A."/>
            <person name="Mondo S."/>
            <person name="Pangilinan J."/>
            <person name="Riley R."/>
            <person name="LaButti K."/>
            <person name="Andreopoulos B."/>
            <person name="Lipzen A."/>
            <person name="Chen C."/>
            <person name="Yan M."/>
            <person name="Daum C."/>
            <person name="Ng V."/>
            <person name="Clum A."/>
            <person name="Steindorff A."/>
            <person name="Ohm R.A."/>
            <person name="Martin F."/>
            <person name="Silar P."/>
            <person name="Natvig D.O."/>
            <person name="Lalanne C."/>
            <person name="Gautier V."/>
            <person name="Ament-Velasquez S.L."/>
            <person name="Kruys A."/>
            <person name="Hutchinson M.I."/>
            <person name="Powell A.J."/>
            <person name="Barry K."/>
            <person name="Miller A.N."/>
            <person name="Grigoriev I.V."/>
            <person name="Debuchy R."/>
            <person name="Gladieux P."/>
            <person name="Hiltunen Thoren M."/>
            <person name="Johannesson H."/>
        </authorList>
    </citation>
    <scope>NUCLEOTIDE SEQUENCE</scope>
    <source>
        <strain evidence="1">CBS 359.72</strain>
    </source>
</reference>
<accession>A0AAN7HP20</accession>
<comment type="caution">
    <text evidence="1">The sequence shown here is derived from an EMBL/GenBank/DDBJ whole genome shotgun (WGS) entry which is preliminary data.</text>
</comment>
<gene>
    <name evidence="1" type="ORF">C7999DRAFT_33036</name>
</gene>
<reference evidence="1" key="2">
    <citation type="submission" date="2023-05" db="EMBL/GenBank/DDBJ databases">
        <authorList>
            <consortium name="Lawrence Berkeley National Laboratory"/>
            <person name="Steindorff A."/>
            <person name="Hensen N."/>
            <person name="Bonometti L."/>
            <person name="Westerberg I."/>
            <person name="Brannstrom I.O."/>
            <person name="Guillou S."/>
            <person name="Cros-Aarteil S."/>
            <person name="Calhoun S."/>
            <person name="Haridas S."/>
            <person name="Kuo A."/>
            <person name="Mondo S."/>
            <person name="Pangilinan J."/>
            <person name="Riley R."/>
            <person name="Labutti K."/>
            <person name="Andreopoulos B."/>
            <person name="Lipzen A."/>
            <person name="Chen C."/>
            <person name="Yanf M."/>
            <person name="Daum C."/>
            <person name="Ng V."/>
            <person name="Clum A."/>
            <person name="Ohm R."/>
            <person name="Martin F."/>
            <person name="Silar P."/>
            <person name="Natvig D."/>
            <person name="Lalanne C."/>
            <person name="Gautier V."/>
            <person name="Ament-Velasquez S.L."/>
            <person name="Kruys A."/>
            <person name="Hutchinson M.I."/>
            <person name="Powell A.J."/>
            <person name="Barry K."/>
            <person name="Miller A.N."/>
            <person name="Grigoriev I.V."/>
            <person name="Debuchy R."/>
            <person name="Gladieux P."/>
            <person name="Thoren M.H."/>
            <person name="Johannesson H."/>
        </authorList>
    </citation>
    <scope>NUCLEOTIDE SEQUENCE</scope>
    <source>
        <strain evidence="1">CBS 359.72</strain>
    </source>
</reference>
<keyword evidence="2" id="KW-1185">Reference proteome</keyword>
<proteinExistence type="predicted"/>
<dbReference type="AlphaFoldDB" id="A0AAN7HP20"/>
<dbReference type="Proteomes" id="UP001303647">
    <property type="component" value="Unassembled WGS sequence"/>
</dbReference>